<dbReference type="Pfam" id="PF08929">
    <property type="entry name" value="PoNi_C"/>
    <property type="match status" value="1"/>
</dbReference>
<sequence>MNETEQIPFNKKRRQHFLTEERFSKFNNYFLEAIPEYNKWKLSDDLALRFLSRQQAETYWDYLKIIYTAGKPIEDLIPVLEKFLASEEEITKFWQQNKTKLNDVGYYTSPMLWCDVEHYLKTLHLIALCYLLQREDLLPRLLEVILANAEDDLEPDTTIEDFLDYHFKNRPDPDYVQMGKHAILFGEAMRGETKEEQLEELNAYLKDWYHEMVGMSDLEYQTHLDPEQNGFCGYWAFEAAAIAYLDDLDDTELRQYPYYPKDMVDWAREQKLKHEQDQDRSGNLPLLLNAGTPAPFSGRYGTDNFIGHEIQINQGELLPAGQVSAKRDENGNPIFREDTVWRLLKREDKGKVRFSEKEVKELQK</sequence>
<proteinExistence type="predicted"/>
<reference evidence="2" key="1">
    <citation type="submission" date="2023-05" db="EMBL/GenBank/DDBJ databases">
        <title>Genomic Catalog of Human Bladder Bacteria.</title>
        <authorList>
            <person name="Du J."/>
        </authorList>
    </citation>
    <scope>NUCLEOTIDE SEQUENCE</scope>
    <source>
        <strain evidence="2">UMB7974B</strain>
    </source>
</reference>
<name>A0AAW6ZKV7_NEIMU</name>
<dbReference type="Gene3D" id="1.10.3920.10">
    <property type="entry name" value="PA2201 C-terminal domain-like"/>
    <property type="match status" value="1"/>
</dbReference>
<comment type="caution">
    <text evidence="2">The sequence shown here is derived from an EMBL/GenBank/DDBJ whole genome shotgun (WGS) entry which is preliminary data.</text>
</comment>
<evidence type="ECO:0000313" key="2">
    <source>
        <dbReference type="EMBL" id="MDK8362783.1"/>
    </source>
</evidence>
<dbReference type="Proteomes" id="UP001240589">
    <property type="component" value="Unassembled WGS sequence"/>
</dbReference>
<dbReference type="InterPro" id="IPR028983">
    <property type="entry name" value="PA2201-like_C"/>
</dbReference>
<gene>
    <name evidence="2" type="ORF">QP792_11485</name>
</gene>
<dbReference type="EMBL" id="JASPBL010000092">
    <property type="protein sequence ID" value="MDK8362783.1"/>
    <property type="molecule type" value="Genomic_DNA"/>
</dbReference>
<organism evidence="2 3">
    <name type="scientific">Neisseria mucosa</name>
    <dbReference type="NCBI Taxonomy" id="488"/>
    <lineage>
        <taxon>Bacteria</taxon>
        <taxon>Pseudomonadati</taxon>
        <taxon>Pseudomonadota</taxon>
        <taxon>Betaproteobacteria</taxon>
        <taxon>Neisseriales</taxon>
        <taxon>Neisseriaceae</taxon>
        <taxon>Neisseria</taxon>
    </lineage>
</organism>
<dbReference type="RefSeq" id="WP_240593918.1">
    <property type="nucleotide sequence ID" value="NZ_CP020452.2"/>
</dbReference>
<evidence type="ECO:0000313" key="3">
    <source>
        <dbReference type="Proteomes" id="UP001240589"/>
    </source>
</evidence>
<dbReference type="InterPro" id="IPR015025">
    <property type="entry name" value="PoNi_C"/>
</dbReference>
<accession>A0AAW6ZKV7</accession>
<dbReference type="SUPFAM" id="SSF140731">
    <property type="entry name" value="PA2201 C-terminal domain-like"/>
    <property type="match status" value="1"/>
</dbReference>
<evidence type="ECO:0000259" key="1">
    <source>
        <dbReference type="Pfam" id="PF08929"/>
    </source>
</evidence>
<dbReference type="AlphaFoldDB" id="A0AAW6ZKV7"/>
<feature type="domain" description="PoNi C-terminal" evidence="1">
    <location>
        <begin position="187"/>
        <end position="263"/>
    </location>
</feature>
<protein>
    <submittedName>
        <fullName evidence="2">DUF1911 domain-containing protein</fullName>
    </submittedName>
</protein>